<dbReference type="AlphaFoldDB" id="A0A1B1Y264"/>
<proteinExistence type="predicted"/>
<organism evidence="3 4">
    <name type="scientific">Wenyingzhuangia fucanilytica</name>
    <dbReference type="NCBI Taxonomy" id="1790137"/>
    <lineage>
        <taxon>Bacteria</taxon>
        <taxon>Pseudomonadati</taxon>
        <taxon>Bacteroidota</taxon>
        <taxon>Flavobacteriia</taxon>
        <taxon>Flavobacteriales</taxon>
        <taxon>Flavobacteriaceae</taxon>
        <taxon>Wenyingzhuangia</taxon>
    </lineage>
</organism>
<feature type="chain" id="PRO_5008532487" description="DUF6250 domain-containing protein" evidence="1">
    <location>
        <begin position="20"/>
        <end position="245"/>
    </location>
</feature>
<dbReference type="OrthoDB" id="262615at2"/>
<dbReference type="Gene3D" id="2.60.120.200">
    <property type="match status" value="1"/>
</dbReference>
<dbReference type="STRING" id="1790137.AXE80_00485"/>
<accession>A0A1B1Y264</accession>
<sequence length="245" mass="28297">MKKYAAKFLIFLSMLSLSAQEKKVVINDTLTVKASLLYSDDFSGDISKWIPQFEKDSSYVDLKDGKLEINSKRGCTVWYDQNLEAPLMIEYDAVMVDKGVKYDRVSDLNCFWMASDPENPDDFYVNIINQKGGLGDYNYLKLYYVGFGGRNNSTTRLRRYPGDGTRPMLPEHDLQEPKYLIQGGNVVNHIKIINYKGIVQYYRNNQLIFNFKDSEPLTSGYFGIRTTINHMTVDNFKVYDLEVID</sequence>
<evidence type="ECO:0000256" key="1">
    <source>
        <dbReference type="SAM" id="SignalP"/>
    </source>
</evidence>
<dbReference type="Proteomes" id="UP000092967">
    <property type="component" value="Chromosome"/>
</dbReference>
<protein>
    <recommendedName>
        <fullName evidence="2">DUF6250 domain-containing protein</fullName>
    </recommendedName>
</protein>
<dbReference type="InterPro" id="IPR046217">
    <property type="entry name" value="DUF6250"/>
</dbReference>
<keyword evidence="4" id="KW-1185">Reference proteome</keyword>
<feature type="signal peptide" evidence="1">
    <location>
        <begin position="1"/>
        <end position="19"/>
    </location>
</feature>
<evidence type="ECO:0000313" key="3">
    <source>
        <dbReference type="EMBL" id="ANW94861.1"/>
    </source>
</evidence>
<dbReference type="KEGG" id="wfu:AXE80_00485"/>
<dbReference type="InterPro" id="IPR010916">
    <property type="entry name" value="TonB_box_CS"/>
</dbReference>
<keyword evidence="1" id="KW-0732">Signal</keyword>
<reference evidence="3 4" key="1">
    <citation type="submission" date="2016-02" db="EMBL/GenBank/DDBJ databases">
        <authorList>
            <person name="Wen L."/>
            <person name="He K."/>
            <person name="Yang H."/>
        </authorList>
    </citation>
    <scope>NUCLEOTIDE SEQUENCE [LARGE SCALE GENOMIC DNA]</scope>
    <source>
        <strain evidence="3 4">CZ1127</strain>
    </source>
</reference>
<feature type="domain" description="DUF6250" evidence="2">
    <location>
        <begin position="69"/>
        <end position="236"/>
    </location>
</feature>
<dbReference type="RefSeq" id="WP_068823966.1">
    <property type="nucleotide sequence ID" value="NZ_CP014224.1"/>
</dbReference>
<name>A0A1B1Y264_9FLAO</name>
<dbReference type="Pfam" id="PF19763">
    <property type="entry name" value="DUF6250"/>
    <property type="match status" value="1"/>
</dbReference>
<evidence type="ECO:0000259" key="2">
    <source>
        <dbReference type="Pfam" id="PF19763"/>
    </source>
</evidence>
<gene>
    <name evidence="3" type="ORF">AXE80_00485</name>
</gene>
<dbReference type="EMBL" id="CP014224">
    <property type="protein sequence ID" value="ANW94861.1"/>
    <property type="molecule type" value="Genomic_DNA"/>
</dbReference>
<dbReference type="PROSITE" id="PS00430">
    <property type="entry name" value="TONB_DEPENDENT_REC_1"/>
    <property type="match status" value="1"/>
</dbReference>
<evidence type="ECO:0000313" key="4">
    <source>
        <dbReference type="Proteomes" id="UP000092967"/>
    </source>
</evidence>